<comment type="catalytic activity">
    <reaction evidence="13">
        <text>tRNA(Asp) + L-aspartate + ATP = L-aspartyl-tRNA(Asp) + AMP + diphosphate</text>
        <dbReference type="Rhea" id="RHEA:19649"/>
        <dbReference type="Rhea" id="RHEA-COMP:9660"/>
        <dbReference type="Rhea" id="RHEA-COMP:9678"/>
        <dbReference type="ChEBI" id="CHEBI:29991"/>
        <dbReference type="ChEBI" id="CHEBI:30616"/>
        <dbReference type="ChEBI" id="CHEBI:33019"/>
        <dbReference type="ChEBI" id="CHEBI:78442"/>
        <dbReference type="ChEBI" id="CHEBI:78516"/>
        <dbReference type="ChEBI" id="CHEBI:456215"/>
        <dbReference type="EC" id="6.1.1.12"/>
    </reaction>
</comment>
<evidence type="ECO:0000256" key="3">
    <source>
        <dbReference type="ARBA" id="ARBA00009257"/>
    </source>
</evidence>
<dbReference type="PANTHER" id="PTHR12848">
    <property type="entry name" value="REGULATORY-ASSOCIATED PROTEIN OF MTOR"/>
    <property type="match status" value="1"/>
</dbReference>
<evidence type="ECO:0000256" key="13">
    <source>
        <dbReference type="ARBA" id="ARBA00047904"/>
    </source>
</evidence>
<dbReference type="InterPro" id="IPR029347">
    <property type="entry name" value="Raptor_N"/>
</dbReference>
<dbReference type="SUPFAM" id="SSF50249">
    <property type="entry name" value="Nucleic acid-binding proteins"/>
    <property type="match status" value="1"/>
</dbReference>
<feature type="domain" description="Aminoacyl-transfer RNA synthetases class-II family profile" evidence="17">
    <location>
        <begin position="1711"/>
        <end position="2023"/>
    </location>
</feature>
<dbReference type="GO" id="GO:0000329">
    <property type="term" value="C:fungal-type vacuole membrane"/>
    <property type="evidence" value="ECO:0007669"/>
    <property type="project" value="EnsemblFungi"/>
</dbReference>
<dbReference type="SMART" id="SM01302">
    <property type="entry name" value="Raptor_N"/>
    <property type="match status" value="1"/>
</dbReference>
<keyword evidence="5" id="KW-0963">Cytoplasm</keyword>
<dbReference type="GO" id="GO:0005886">
    <property type="term" value="C:plasma membrane"/>
    <property type="evidence" value="ECO:0007669"/>
    <property type="project" value="EnsemblFungi"/>
</dbReference>
<dbReference type="PANTHER" id="PTHR12848:SF16">
    <property type="entry name" value="REGULATORY-ASSOCIATED PROTEIN OF MTOR"/>
    <property type="match status" value="1"/>
</dbReference>
<evidence type="ECO:0000256" key="14">
    <source>
        <dbReference type="ARBA" id="ARBA00070516"/>
    </source>
</evidence>
<dbReference type="EMBL" id="ANFO01000709">
    <property type="protein sequence ID" value="KGQ07257.1"/>
    <property type="molecule type" value="Genomic_DNA"/>
</dbReference>
<dbReference type="GO" id="GO:0043130">
    <property type="term" value="F:ubiquitin binding"/>
    <property type="evidence" value="ECO:0007669"/>
    <property type="project" value="EnsemblFungi"/>
</dbReference>
<dbReference type="GO" id="GO:0006422">
    <property type="term" value="P:aspartyl-tRNA aminoacylation"/>
    <property type="evidence" value="ECO:0007669"/>
    <property type="project" value="InterPro"/>
</dbReference>
<keyword evidence="10" id="KW-0067">ATP-binding</keyword>
<feature type="compositionally biased region" description="Basic and acidic residues" evidence="16">
    <location>
        <begin position="85"/>
        <end position="94"/>
    </location>
</feature>
<dbReference type="InterPro" id="IPR004083">
    <property type="entry name" value="Raptor"/>
</dbReference>
<dbReference type="PROSITE" id="PS50862">
    <property type="entry name" value="AA_TRNA_LIGASE_II"/>
    <property type="match status" value="1"/>
</dbReference>
<proteinExistence type="inferred from homology"/>
<dbReference type="Pfam" id="PF14538">
    <property type="entry name" value="Raptor_N"/>
    <property type="match status" value="1"/>
</dbReference>
<organism evidence="18 19">
    <name type="scientific">Beauveria bassiana D1-5</name>
    <dbReference type="NCBI Taxonomy" id="1245745"/>
    <lineage>
        <taxon>Eukaryota</taxon>
        <taxon>Fungi</taxon>
        <taxon>Dikarya</taxon>
        <taxon>Ascomycota</taxon>
        <taxon>Pezizomycotina</taxon>
        <taxon>Sordariomycetes</taxon>
        <taxon>Hypocreomycetidae</taxon>
        <taxon>Hypocreales</taxon>
        <taxon>Cordycipitaceae</taxon>
        <taxon>Beauveria</taxon>
    </lineage>
</organism>
<dbReference type="InterPro" id="IPR004364">
    <property type="entry name" value="Aa-tRNA-synt_II"/>
</dbReference>
<evidence type="ECO:0000256" key="5">
    <source>
        <dbReference type="ARBA" id="ARBA00022490"/>
    </source>
</evidence>
<keyword evidence="7" id="KW-0436">Ligase</keyword>
<dbReference type="GO" id="GO:0005524">
    <property type="term" value="F:ATP binding"/>
    <property type="evidence" value="ECO:0007669"/>
    <property type="project" value="UniProtKB-KW"/>
</dbReference>
<name>A0A0A2VLS3_BEABA</name>
<dbReference type="STRING" id="1245745.A0A0A2VLS3"/>
<dbReference type="SMART" id="SM00320">
    <property type="entry name" value="WD40"/>
    <property type="match status" value="6"/>
</dbReference>
<evidence type="ECO:0000256" key="10">
    <source>
        <dbReference type="ARBA" id="ARBA00022840"/>
    </source>
</evidence>
<dbReference type="NCBIfam" id="TIGR00458">
    <property type="entry name" value="aspS_nondisc"/>
    <property type="match status" value="1"/>
</dbReference>
<dbReference type="SUPFAM" id="SSF48371">
    <property type="entry name" value="ARM repeat"/>
    <property type="match status" value="1"/>
</dbReference>
<evidence type="ECO:0000259" key="17">
    <source>
        <dbReference type="PROSITE" id="PS50862"/>
    </source>
</evidence>
<evidence type="ECO:0000313" key="18">
    <source>
        <dbReference type="EMBL" id="KGQ07257.1"/>
    </source>
</evidence>
<feature type="compositionally biased region" description="Low complexity" evidence="16">
    <location>
        <begin position="8"/>
        <end position="26"/>
    </location>
</feature>
<dbReference type="GO" id="GO:0030874">
    <property type="term" value="C:nucleolar chromatin"/>
    <property type="evidence" value="ECO:0007669"/>
    <property type="project" value="EnsemblFungi"/>
</dbReference>
<dbReference type="HOGENOM" id="CLU_001136_0_2_1"/>
<feature type="repeat" description="WD" evidence="15">
    <location>
        <begin position="1295"/>
        <end position="1317"/>
    </location>
</feature>
<evidence type="ECO:0000256" key="8">
    <source>
        <dbReference type="ARBA" id="ARBA00022737"/>
    </source>
</evidence>
<gene>
    <name evidence="18" type="ORF">BBAD15_g7418</name>
</gene>
<feature type="compositionally biased region" description="Basic and acidic residues" evidence="16">
    <location>
        <begin position="1471"/>
        <end position="1489"/>
    </location>
</feature>
<dbReference type="GO" id="GO:0071230">
    <property type="term" value="P:cellular response to amino acid stimulus"/>
    <property type="evidence" value="ECO:0007669"/>
    <property type="project" value="TreeGrafter"/>
</dbReference>
<dbReference type="CDD" id="cd04320">
    <property type="entry name" value="AspRS_cyto_N"/>
    <property type="match status" value="1"/>
</dbReference>
<dbReference type="Gene3D" id="1.25.10.10">
    <property type="entry name" value="Leucine-rich Repeat Variant"/>
    <property type="match status" value="1"/>
</dbReference>
<dbReference type="GO" id="GO:0010506">
    <property type="term" value="P:regulation of autophagy"/>
    <property type="evidence" value="ECO:0007669"/>
    <property type="project" value="TreeGrafter"/>
</dbReference>
<comment type="similarity">
    <text evidence="2">Belongs to the class-II aminoacyl-tRNA synthetase family. Type 2 subfamily.</text>
</comment>
<dbReference type="PROSITE" id="PS50082">
    <property type="entry name" value="WD_REPEATS_2"/>
    <property type="match status" value="1"/>
</dbReference>
<dbReference type="Gene3D" id="2.40.50.140">
    <property type="entry name" value="Nucleic acid-binding proteins"/>
    <property type="match status" value="1"/>
</dbReference>
<dbReference type="GO" id="GO:0030307">
    <property type="term" value="P:positive regulation of cell growth"/>
    <property type="evidence" value="ECO:0007669"/>
    <property type="project" value="TreeGrafter"/>
</dbReference>
<dbReference type="Gene3D" id="2.130.10.10">
    <property type="entry name" value="YVTN repeat-like/Quinoprotein amine dehydrogenase"/>
    <property type="match status" value="2"/>
</dbReference>
<dbReference type="InterPro" id="IPR036322">
    <property type="entry name" value="WD40_repeat_dom_sf"/>
</dbReference>
<feature type="compositionally biased region" description="Pro residues" evidence="16">
    <location>
        <begin position="967"/>
        <end position="976"/>
    </location>
</feature>
<feature type="compositionally biased region" description="Acidic residues" evidence="16">
    <location>
        <begin position="95"/>
        <end position="106"/>
    </location>
</feature>
<dbReference type="GO" id="GO:0009267">
    <property type="term" value="P:cellular response to starvation"/>
    <property type="evidence" value="ECO:0007669"/>
    <property type="project" value="EnsemblFungi"/>
</dbReference>
<comment type="caution">
    <text evidence="18">The sequence shown here is derived from an EMBL/GenBank/DDBJ whole genome shotgun (WGS) entry which is preliminary data.</text>
</comment>
<evidence type="ECO:0000256" key="2">
    <source>
        <dbReference type="ARBA" id="ARBA00005312"/>
    </source>
</evidence>
<feature type="region of interest" description="Disordered" evidence="16">
    <location>
        <begin position="949"/>
        <end position="994"/>
    </location>
</feature>
<evidence type="ECO:0000256" key="4">
    <source>
        <dbReference type="ARBA" id="ARBA00012841"/>
    </source>
</evidence>
<keyword evidence="9" id="KW-0547">Nucleotide-binding</keyword>
<dbReference type="InterPro" id="IPR015943">
    <property type="entry name" value="WD40/YVTN_repeat-like_dom_sf"/>
</dbReference>
<evidence type="ECO:0000256" key="15">
    <source>
        <dbReference type="PROSITE-ProRule" id="PRU00221"/>
    </source>
</evidence>
<dbReference type="PRINTS" id="PR01547">
    <property type="entry name" value="YEAST176DUF"/>
</dbReference>
<dbReference type="GO" id="GO:0031139">
    <property type="term" value="P:positive regulation of conjugation with cellular fusion"/>
    <property type="evidence" value="ECO:0007669"/>
    <property type="project" value="EnsemblFungi"/>
</dbReference>
<dbReference type="OrthoDB" id="10262360at2759"/>
<dbReference type="InterPro" id="IPR006195">
    <property type="entry name" value="aa-tRNA-synth_II"/>
</dbReference>
<dbReference type="CDD" id="cd00776">
    <property type="entry name" value="AsxRS_core"/>
    <property type="match status" value="1"/>
</dbReference>
<keyword evidence="8" id="KW-0677">Repeat</keyword>
<evidence type="ECO:0000256" key="12">
    <source>
        <dbReference type="ARBA" id="ARBA00023146"/>
    </source>
</evidence>
<sequence length="2023" mass="226916">MTLRAGTNGLVSNGHNHGSNHGSVNGEPSRFKSQDLSRNHSPDGHDHRPSTAPGRKNGFSSSVEMGDNLARQRPQRPNKPMLVRSKSDYARPQEQDDSEQDDDDIPEWGARHGFEDHYQSEHIITQLATNWCMYFTDKRHDTTGKPKAPQSELHDWRQRDRLKTVSAALAVCLNIGVEPPDQLKTNPGAKLEAWTDPTIPPAQKALENIGKALQSQYETLAIRARYKQYLDPSVEETKKFCVSLRRNAKDERVLFHYNGHGVPKPTASGEIWVFNKTYTQYIPVSLYDLQHWLQAPTIYVWDCSEAGNILNNYHRFVEKHEEEEKETAQRDPHYEKTAFRPYIHLAACAAKENLPTNPLLPADLFTACLTTPIEMALWFFVLQNPLKTALTPERAKKLPGRLQERRTPLGELNWIFTAITDSIAWTTLPRDLFRKFFRQDLMVAALFRNFLLAQRVMMVYRCHPQSYPQLPDTHQHPLWETWDLAVDMALAQLPMLEKKETDGTEYEYQNSTFFTEQLTAFEVYLTRGDAVAQKPPDQLPVVLQVLLSQQHRVRALILLGRFLDLGPWSVQLALSIGIFPYVLKLLQSAATELKPVMVFIWARLIAVDISCQQDLAKDNGYGYFAQILKPTEALPVVDSDEHKAMCAFILAMLCKDYQNGQMICNQTDIMTYCLTHIQNQENHLLRQWACLCISQLWQDLPEAKWRGIRENAYVTLACLTKDPCCEVRAAVIHAMTTFLGIPDLTEEVAKIEESIAWTILDMGTDGSPMVRKEFLVFLSHFIVRYESKFLVTAYEQLLEEKDYLLFPPQDDGHDYKMGLHYARAENRNKDGTIKPTAHGLSHNSVYMACWKHALILSVDPHPDVQRSATIIIDYMHKALINSPVGEQAQSLMREIQRRANRATFKSAATAHQRRSLMSGNGAPVAAPLPSPGLLRRTASLLFQSFVGAEDKSRPNTPSGSVTSIAPPRSPGAPLPPDQTFAPPEQNDSFGTPAAYHTAREPVSGQFEERDLTESPTLPLISKFLDWSTEYFREPQMKNSEADEPGSTDYNERLWRRQRNETILRETQPLKQFAGSHRWNNQLSMVNNGAQPAKMTFHQYEDHLAVSDDGNTVTLWDWKRQGRLSKFSNGNPEGSRISDMKFINEDDQAMLLTGSSDGVIRIYRNYDSDGDIELATSWRALTHMVPSNVNSGMVFDWQQVKGRVLVAGDVRVIRVWYAASETCVMDIPARSGSCVTSLTSDQMTGDIFVAGFGDGAVRVFDTRMRPQESMVRKWKDESDRQWIKAVHMQRGGQRELMSASRNGKVKIWDIRMDKALRSFQTMRDTLRTASTHEHLPVFAVGTSTHSVKVFNLDGAELSRLEPYSSFLQQSRSSPISATAFHPHRPILGCAARGDHHINLFTCEKAWADDLPRPRPQQKKQAIDTARTPSDMADAPASGASKPAEQPAAAAAAAASAGGEEAGEAGPSKKALKKAEAKAKKEAEKARRAAEHQASQAAAKAAAGNTEDLAKDSYGPVLPATKVESPRVNLKNVDESLLGKPIKLRAWIQNSRMQGAKMAFVELREERDWAIQGVVAASPEGTPVSKQMVKWIGGLNLESFVLVEGRIEKPLEPVKSVRVSNYELHITKCYLVAKGPEVLGMGLAVSNRPVANFDDEEPVSGAAADAAVEEATKAVEAASLEPGAVLPSASMATHLNNPAMHKRSPVQQAIADVRMTTRKLFAEYLDSQGFNQFEPPCLIGAASEGGSNVFGLPYFDKQAFLAQSPQFYKQIEIAGGRKRVYCIGPVFRAENSNTPRHMTEFTGLDLEMEIEEDYTEVRDMLETTLLYIFRGLNERCAEQIALIRTVYPSEEFLLPQPGKEVRLTFAEGQALLRAEGPEEYRNVSDDEDMSTPQEKALGALIREKYKTDFYILDKFPEEARPFYALEDPANPKVTNAYDFFMRGQEILSGGQRIHDPETLVARIKKKGVDPDSPGIKEYVDVFRSAGVPPHGGGGIGLDRVVAWYLNLPSVHLCSYYPRTPKRLTP</sequence>
<dbReference type="GO" id="GO:0031929">
    <property type="term" value="P:TOR signaling"/>
    <property type="evidence" value="ECO:0007669"/>
    <property type="project" value="InterPro"/>
</dbReference>
<feature type="compositionally biased region" description="Polar residues" evidence="16">
    <location>
        <begin position="954"/>
        <end position="963"/>
    </location>
</feature>
<dbReference type="EC" id="6.1.1.12" evidence="4"/>
<keyword evidence="12" id="KW-0030">Aminoacyl-tRNA synthetase</keyword>
<evidence type="ECO:0000256" key="7">
    <source>
        <dbReference type="ARBA" id="ARBA00022598"/>
    </source>
</evidence>
<dbReference type="InterPro" id="IPR001680">
    <property type="entry name" value="WD40_rpt"/>
</dbReference>
<feature type="compositionally biased region" description="Basic and acidic residues" evidence="16">
    <location>
        <begin position="29"/>
        <end position="49"/>
    </location>
</feature>
<comment type="similarity">
    <text evidence="3">Belongs to the WD repeat RAPTOR family.</text>
</comment>
<evidence type="ECO:0000256" key="16">
    <source>
        <dbReference type="SAM" id="MobiDB-lite"/>
    </source>
</evidence>
<dbReference type="FunFam" id="2.130.10.10:FF:000514">
    <property type="entry name" value="TORC1 growth control complex subunit Kog1"/>
    <property type="match status" value="1"/>
</dbReference>
<dbReference type="InterPro" id="IPR004523">
    <property type="entry name" value="Asp-tRNA_synthase_2"/>
</dbReference>
<dbReference type="SUPFAM" id="SSF55681">
    <property type="entry name" value="Class II aaRS and biotin synthetases"/>
    <property type="match status" value="1"/>
</dbReference>
<dbReference type="Proteomes" id="UP000030106">
    <property type="component" value="Unassembled WGS sequence"/>
</dbReference>
<dbReference type="SUPFAM" id="SSF50978">
    <property type="entry name" value="WD40 repeat-like"/>
    <property type="match status" value="1"/>
</dbReference>
<dbReference type="GO" id="GO:0004815">
    <property type="term" value="F:aspartate-tRNA ligase activity"/>
    <property type="evidence" value="ECO:0007669"/>
    <property type="project" value="UniProtKB-EC"/>
</dbReference>
<evidence type="ECO:0000313" key="19">
    <source>
        <dbReference type="Proteomes" id="UP000030106"/>
    </source>
</evidence>
<evidence type="ECO:0000256" key="9">
    <source>
        <dbReference type="ARBA" id="ARBA00022741"/>
    </source>
</evidence>
<dbReference type="GO" id="GO:0030674">
    <property type="term" value="F:protein-macromolecule adaptor activity"/>
    <property type="evidence" value="ECO:0007669"/>
    <property type="project" value="TreeGrafter"/>
</dbReference>
<dbReference type="InterPro" id="IPR012340">
    <property type="entry name" value="NA-bd_OB-fold"/>
</dbReference>
<dbReference type="HAMAP" id="MF_02075">
    <property type="entry name" value="Asp_tRNA_synth_type2"/>
    <property type="match status" value="1"/>
</dbReference>
<evidence type="ECO:0000256" key="1">
    <source>
        <dbReference type="ARBA" id="ARBA00004496"/>
    </source>
</evidence>
<dbReference type="eggNOG" id="KOG1517">
    <property type="taxonomic scope" value="Eukaryota"/>
</dbReference>
<dbReference type="FunFam" id="3.30.930.10:FF:000038">
    <property type="entry name" value="Aspartate--tRNA ligase"/>
    <property type="match status" value="1"/>
</dbReference>
<dbReference type="InterPro" id="IPR045864">
    <property type="entry name" value="aa-tRNA-synth_II/BPL/LPL"/>
</dbReference>
<dbReference type="GO" id="GO:0031931">
    <property type="term" value="C:TORC1 complex"/>
    <property type="evidence" value="ECO:0007669"/>
    <property type="project" value="EnsemblFungi"/>
</dbReference>
<dbReference type="Pfam" id="PF00152">
    <property type="entry name" value="tRNA-synt_2"/>
    <property type="match status" value="1"/>
</dbReference>
<keyword evidence="6 15" id="KW-0853">WD repeat</keyword>
<reference evidence="18 19" key="1">
    <citation type="submission" date="2012-10" db="EMBL/GenBank/DDBJ databases">
        <title>Genome sequencing and analysis of entomopathogenic fungi Beauveria bassiana D1-5.</title>
        <authorList>
            <person name="Li Q."/>
            <person name="Wang L."/>
            <person name="Zhang Z."/>
            <person name="Wang Q."/>
            <person name="Ren J."/>
            <person name="Wang M."/>
            <person name="Xu W."/>
            <person name="Wang J."/>
            <person name="Lu Y."/>
            <person name="Du Q."/>
            <person name="Sun Z."/>
        </authorList>
    </citation>
    <scope>NUCLEOTIDE SEQUENCE [LARGE SCALE GENOMIC DNA]</scope>
    <source>
        <strain evidence="18 19">D1-5</strain>
    </source>
</reference>
<accession>A0A0A2VLS3</accession>
<evidence type="ECO:0000256" key="6">
    <source>
        <dbReference type="ARBA" id="ARBA00022574"/>
    </source>
</evidence>
<dbReference type="FunFam" id="2.130.10.10:FF:000278">
    <property type="entry name" value="WD repeat-containing protein mip1"/>
    <property type="match status" value="1"/>
</dbReference>
<dbReference type="Gene3D" id="3.30.930.10">
    <property type="entry name" value="Bira Bifunctional Protein, Domain 2"/>
    <property type="match status" value="1"/>
</dbReference>
<feature type="compositionally biased region" description="Low complexity" evidence="16">
    <location>
        <begin position="1437"/>
        <end position="1467"/>
    </location>
</feature>
<comment type="subcellular location">
    <subcellularLocation>
        <location evidence="1">Cytoplasm</location>
    </subcellularLocation>
</comment>
<dbReference type="InterPro" id="IPR016024">
    <property type="entry name" value="ARM-type_fold"/>
</dbReference>
<evidence type="ECO:0000256" key="11">
    <source>
        <dbReference type="ARBA" id="ARBA00022917"/>
    </source>
</evidence>
<feature type="compositionally biased region" description="Low complexity" evidence="16">
    <location>
        <begin position="1490"/>
        <end position="1501"/>
    </location>
</feature>
<feature type="region of interest" description="Disordered" evidence="16">
    <location>
        <begin position="1408"/>
        <end position="1511"/>
    </location>
</feature>
<keyword evidence="11" id="KW-0648">Protein biosynthesis</keyword>
<dbReference type="InterPro" id="IPR011989">
    <property type="entry name" value="ARM-like"/>
</dbReference>
<feature type="region of interest" description="Disordered" evidence="16">
    <location>
        <begin position="1"/>
        <end position="110"/>
    </location>
</feature>
<protein>
    <recommendedName>
        <fullName evidence="14">Probable aspartate--tRNA ligase, cytoplasmic</fullName>
        <ecNumber evidence="4">6.1.1.12</ecNumber>
    </recommendedName>
</protein>